<dbReference type="EMBL" id="MU864358">
    <property type="protein sequence ID" value="KAK4191555.1"/>
    <property type="molecule type" value="Genomic_DNA"/>
</dbReference>
<dbReference type="GO" id="GO:0019760">
    <property type="term" value="P:glucosinolate metabolic process"/>
    <property type="evidence" value="ECO:0007669"/>
    <property type="project" value="UniProtKB-ARBA"/>
</dbReference>
<dbReference type="Gene3D" id="2.120.10.80">
    <property type="entry name" value="Kelch-type beta propeller"/>
    <property type="match status" value="2"/>
</dbReference>
<dbReference type="InterPro" id="IPR006652">
    <property type="entry name" value="Kelch_1"/>
</dbReference>
<evidence type="ECO:0000256" key="2">
    <source>
        <dbReference type="ARBA" id="ARBA00023004"/>
    </source>
</evidence>
<dbReference type="PANTHER" id="PTHR47435:SF4">
    <property type="entry name" value="KELCH REPEAT PROTEIN (AFU_ORTHOLOGUE AFUA_5G12780)"/>
    <property type="match status" value="1"/>
</dbReference>
<organism evidence="4 5">
    <name type="scientific">Podospora australis</name>
    <dbReference type="NCBI Taxonomy" id="1536484"/>
    <lineage>
        <taxon>Eukaryota</taxon>
        <taxon>Fungi</taxon>
        <taxon>Dikarya</taxon>
        <taxon>Ascomycota</taxon>
        <taxon>Pezizomycotina</taxon>
        <taxon>Sordariomycetes</taxon>
        <taxon>Sordariomycetidae</taxon>
        <taxon>Sordariales</taxon>
        <taxon>Podosporaceae</taxon>
        <taxon>Podospora</taxon>
    </lineage>
</organism>
<evidence type="ECO:0000256" key="3">
    <source>
        <dbReference type="SAM" id="MobiDB-lite"/>
    </source>
</evidence>
<feature type="compositionally biased region" description="Acidic residues" evidence="3">
    <location>
        <begin position="129"/>
        <end position="160"/>
    </location>
</feature>
<keyword evidence="2" id="KW-0408">Iron</keyword>
<sequence length="582" mass="62608">MESFTLLKRRTTELFNSLPEAIKSPTFPKNPLKGNGDNSVKATWEKIHGLPVLARDGHSADVVSGTVYIFGGGSAREINDNAVHAVILPSGSAQADYFAIQAKSSIAASTPPAAPAPKAPVVPAKKEESDDDGDEEEEEDDGTSDEEDDSDEEEDSDDEEEKAKAAKGRAKSMEEISLASPPPVPATSKGKEPASSPNANVPPARKGHATAVIGHRIFLFGGSSPSSQQPLNENGRVWVFDTRIHLWSYLDPVSAIAGAELVVPDPRSGHVAVATTKPDKFHFHHHQNKQKATWREWALGETEKEEEEKGIPQAPVVGVISERAKDKDDEGYGTFIIHGGSGGRKDTWSFDVHSRVWQRLPDAPFAVAKPALALSKSRLYRFARDQLDYLELGVDSFDDFSAADEGEVVITARGGVWKSLLRGKEDLGYKEADPAAKPLTEEEMEENQWPGARSGASLEAVTVGGGREYLVLMFGEKAGGEGGKKYWDDIWAFQVPAEGGSIASATDSILHAVGRKSGEGKWWRVKASAYDDEDDVSAEGPGARGYAASATMGDLEENGIVVWGGLGEGEKRLGDGWILRLG</sequence>
<accession>A0AAN6X269</accession>
<dbReference type="PANTHER" id="PTHR47435">
    <property type="entry name" value="KELCH REPEAT PROTEIN (AFU_ORTHOLOGUE AFUA_5G12780)"/>
    <property type="match status" value="1"/>
</dbReference>
<dbReference type="AlphaFoldDB" id="A0AAN6X269"/>
<keyword evidence="1" id="KW-0677">Repeat</keyword>
<dbReference type="Proteomes" id="UP001302126">
    <property type="component" value="Unassembled WGS sequence"/>
</dbReference>
<name>A0AAN6X269_9PEZI</name>
<keyword evidence="5" id="KW-1185">Reference proteome</keyword>
<evidence type="ECO:0000313" key="5">
    <source>
        <dbReference type="Proteomes" id="UP001302126"/>
    </source>
</evidence>
<dbReference type="SUPFAM" id="SSF117281">
    <property type="entry name" value="Kelch motif"/>
    <property type="match status" value="1"/>
</dbReference>
<reference evidence="4" key="1">
    <citation type="journal article" date="2023" name="Mol. Phylogenet. Evol.">
        <title>Genome-scale phylogeny and comparative genomics of the fungal order Sordariales.</title>
        <authorList>
            <person name="Hensen N."/>
            <person name="Bonometti L."/>
            <person name="Westerberg I."/>
            <person name="Brannstrom I.O."/>
            <person name="Guillou S."/>
            <person name="Cros-Aarteil S."/>
            <person name="Calhoun S."/>
            <person name="Haridas S."/>
            <person name="Kuo A."/>
            <person name="Mondo S."/>
            <person name="Pangilinan J."/>
            <person name="Riley R."/>
            <person name="LaButti K."/>
            <person name="Andreopoulos B."/>
            <person name="Lipzen A."/>
            <person name="Chen C."/>
            <person name="Yan M."/>
            <person name="Daum C."/>
            <person name="Ng V."/>
            <person name="Clum A."/>
            <person name="Steindorff A."/>
            <person name="Ohm R.A."/>
            <person name="Martin F."/>
            <person name="Silar P."/>
            <person name="Natvig D.O."/>
            <person name="Lalanne C."/>
            <person name="Gautier V."/>
            <person name="Ament-Velasquez S.L."/>
            <person name="Kruys A."/>
            <person name="Hutchinson M.I."/>
            <person name="Powell A.J."/>
            <person name="Barry K."/>
            <person name="Miller A.N."/>
            <person name="Grigoriev I.V."/>
            <person name="Debuchy R."/>
            <person name="Gladieux P."/>
            <person name="Hiltunen Thoren M."/>
            <person name="Johannesson H."/>
        </authorList>
    </citation>
    <scope>NUCLEOTIDE SEQUENCE</scope>
    <source>
        <strain evidence="4">PSN309</strain>
    </source>
</reference>
<evidence type="ECO:0000313" key="4">
    <source>
        <dbReference type="EMBL" id="KAK4191555.1"/>
    </source>
</evidence>
<gene>
    <name evidence="4" type="ORF">QBC35DRAFT_425700</name>
</gene>
<dbReference type="InterPro" id="IPR015915">
    <property type="entry name" value="Kelch-typ_b-propeller"/>
</dbReference>
<evidence type="ECO:0000256" key="1">
    <source>
        <dbReference type="ARBA" id="ARBA00022737"/>
    </source>
</evidence>
<proteinExistence type="predicted"/>
<dbReference type="Pfam" id="PF01344">
    <property type="entry name" value="Kelch_1"/>
    <property type="match status" value="1"/>
</dbReference>
<comment type="caution">
    <text evidence="4">The sequence shown here is derived from an EMBL/GenBank/DDBJ whole genome shotgun (WGS) entry which is preliminary data.</text>
</comment>
<protein>
    <submittedName>
        <fullName evidence="4">Nitrile-specifier protein 2</fullName>
    </submittedName>
</protein>
<reference evidence="4" key="2">
    <citation type="submission" date="2023-05" db="EMBL/GenBank/DDBJ databases">
        <authorList>
            <consortium name="Lawrence Berkeley National Laboratory"/>
            <person name="Steindorff A."/>
            <person name="Hensen N."/>
            <person name="Bonometti L."/>
            <person name="Westerberg I."/>
            <person name="Brannstrom I.O."/>
            <person name="Guillou S."/>
            <person name="Cros-Aarteil S."/>
            <person name="Calhoun S."/>
            <person name="Haridas S."/>
            <person name="Kuo A."/>
            <person name="Mondo S."/>
            <person name="Pangilinan J."/>
            <person name="Riley R."/>
            <person name="Labutti K."/>
            <person name="Andreopoulos B."/>
            <person name="Lipzen A."/>
            <person name="Chen C."/>
            <person name="Yanf M."/>
            <person name="Daum C."/>
            <person name="Ng V."/>
            <person name="Clum A."/>
            <person name="Ohm R."/>
            <person name="Martin F."/>
            <person name="Silar P."/>
            <person name="Natvig D."/>
            <person name="Lalanne C."/>
            <person name="Gautier V."/>
            <person name="Ament-Velasquez S.L."/>
            <person name="Kruys A."/>
            <person name="Hutchinson M.I."/>
            <person name="Powell A.J."/>
            <person name="Barry K."/>
            <person name="Miller A.N."/>
            <person name="Grigoriev I.V."/>
            <person name="Debuchy R."/>
            <person name="Gladieux P."/>
            <person name="Thoren M.H."/>
            <person name="Johannesson H."/>
        </authorList>
    </citation>
    <scope>NUCLEOTIDE SEQUENCE</scope>
    <source>
        <strain evidence="4">PSN309</strain>
    </source>
</reference>
<feature type="region of interest" description="Disordered" evidence="3">
    <location>
        <begin position="109"/>
        <end position="205"/>
    </location>
</feature>
<feature type="compositionally biased region" description="Low complexity" evidence="3">
    <location>
        <begin position="193"/>
        <end position="204"/>
    </location>
</feature>